<dbReference type="Pfam" id="PF06985">
    <property type="entry name" value="HET"/>
    <property type="match status" value="1"/>
</dbReference>
<dbReference type="VEuPathDB" id="FungiDB:ASPWEDRAFT_48919"/>
<organism evidence="3 4">
    <name type="scientific">Aspergillus wentii DTO 134E9</name>
    <dbReference type="NCBI Taxonomy" id="1073089"/>
    <lineage>
        <taxon>Eukaryota</taxon>
        <taxon>Fungi</taxon>
        <taxon>Dikarya</taxon>
        <taxon>Ascomycota</taxon>
        <taxon>Pezizomycotina</taxon>
        <taxon>Eurotiomycetes</taxon>
        <taxon>Eurotiomycetidae</taxon>
        <taxon>Eurotiales</taxon>
        <taxon>Aspergillaceae</taxon>
        <taxon>Aspergillus</taxon>
        <taxon>Aspergillus subgen. Cremei</taxon>
    </lineage>
</organism>
<evidence type="ECO:0000256" key="1">
    <source>
        <dbReference type="SAM" id="MobiDB-lite"/>
    </source>
</evidence>
<dbReference type="Proteomes" id="UP000184383">
    <property type="component" value="Unassembled WGS sequence"/>
</dbReference>
<dbReference type="PANTHER" id="PTHR10622:SF10">
    <property type="entry name" value="HET DOMAIN-CONTAINING PROTEIN"/>
    <property type="match status" value="1"/>
</dbReference>
<dbReference type="EMBL" id="KV878210">
    <property type="protein sequence ID" value="OJJ38764.1"/>
    <property type="molecule type" value="Genomic_DNA"/>
</dbReference>
<keyword evidence="4" id="KW-1185">Reference proteome</keyword>
<dbReference type="STRING" id="1073089.A0A1L9RV56"/>
<evidence type="ECO:0000313" key="3">
    <source>
        <dbReference type="EMBL" id="OJJ38764.1"/>
    </source>
</evidence>
<dbReference type="InterPro" id="IPR010730">
    <property type="entry name" value="HET"/>
</dbReference>
<dbReference type="GeneID" id="63753031"/>
<name>A0A1L9RV56_ASPWE</name>
<protein>
    <recommendedName>
        <fullName evidence="2">Heterokaryon incompatibility domain-containing protein</fullName>
    </recommendedName>
</protein>
<evidence type="ECO:0000259" key="2">
    <source>
        <dbReference type="Pfam" id="PF06985"/>
    </source>
</evidence>
<feature type="region of interest" description="Disordered" evidence="1">
    <location>
        <begin position="244"/>
        <end position="274"/>
    </location>
</feature>
<dbReference type="RefSeq" id="XP_040692440.1">
    <property type="nucleotide sequence ID" value="XM_040837183.1"/>
</dbReference>
<evidence type="ECO:0000313" key="4">
    <source>
        <dbReference type="Proteomes" id="UP000184383"/>
    </source>
</evidence>
<accession>A0A1L9RV56</accession>
<sequence length="274" mass="31292">MKLLNTTTLQLEQFPRRNNDGTVTPVPKYAILSHTWGPSEQEVSAQRQRPDTAKIAAFCQKAREARIDYAWVDTCCINKTDPVELNHALNSMFLWYRESVVCCTYISDVRNSGDAGFAALHHSRWFTRGWTLQELLAPLHMVFFNSHWDEIGTKASLQRIISQVTGIPSGVVLFNDPTASVAQRMSWASGRQTSRLEDRAYSLMGLFGVHMPMIYGEGEMAFQRLQLEIMKVSSDQTLFARTTRNPELRRRIEDARPLTSDEKKSARANPTHRR</sequence>
<feature type="compositionally biased region" description="Basic and acidic residues" evidence="1">
    <location>
        <begin position="244"/>
        <end position="265"/>
    </location>
</feature>
<dbReference type="AlphaFoldDB" id="A0A1L9RV56"/>
<dbReference type="PANTHER" id="PTHR10622">
    <property type="entry name" value="HET DOMAIN-CONTAINING PROTEIN"/>
    <property type="match status" value="1"/>
</dbReference>
<feature type="domain" description="Heterokaryon incompatibility" evidence="2">
    <location>
        <begin position="29"/>
        <end position="115"/>
    </location>
</feature>
<reference evidence="4" key="1">
    <citation type="journal article" date="2017" name="Genome Biol.">
        <title>Comparative genomics reveals high biological diversity and specific adaptations in the industrially and medically important fungal genus Aspergillus.</title>
        <authorList>
            <person name="de Vries R.P."/>
            <person name="Riley R."/>
            <person name="Wiebenga A."/>
            <person name="Aguilar-Osorio G."/>
            <person name="Amillis S."/>
            <person name="Uchima C.A."/>
            <person name="Anderluh G."/>
            <person name="Asadollahi M."/>
            <person name="Askin M."/>
            <person name="Barry K."/>
            <person name="Battaglia E."/>
            <person name="Bayram O."/>
            <person name="Benocci T."/>
            <person name="Braus-Stromeyer S.A."/>
            <person name="Caldana C."/>
            <person name="Canovas D."/>
            <person name="Cerqueira G.C."/>
            <person name="Chen F."/>
            <person name="Chen W."/>
            <person name="Choi C."/>
            <person name="Clum A."/>
            <person name="Dos Santos R.A."/>
            <person name="Damasio A.R."/>
            <person name="Diallinas G."/>
            <person name="Emri T."/>
            <person name="Fekete E."/>
            <person name="Flipphi M."/>
            <person name="Freyberg S."/>
            <person name="Gallo A."/>
            <person name="Gournas C."/>
            <person name="Habgood R."/>
            <person name="Hainaut M."/>
            <person name="Harispe M.L."/>
            <person name="Henrissat B."/>
            <person name="Hilden K.S."/>
            <person name="Hope R."/>
            <person name="Hossain A."/>
            <person name="Karabika E."/>
            <person name="Karaffa L."/>
            <person name="Karanyi Z."/>
            <person name="Krasevec N."/>
            <person name="Kuo A."/>
            <person name="Kusch H."/>
            <person name="LaButti K."/>
            <person name="Lagendijk E.L."/>
            <person name="Lapidus A."/>
            <person name="Levasseur A."/>
            <person name="Lindquist E."/>
            <person name="Lipzen A."/>
            <person name="Logrieco A.F."/>
            <person name="MacCabe A."/>
            <person name="Maekelae M.R."/>
            <person name="Malavazi I."/>
            <person name="Melin P."/>
            <person name="Meyer V."/>
            <person name="Mielnichuk N."/>
            <person name="Miskei M."/>
            <person name="Molnar A.P."/>
            <person name="Mule G."/>
            <person name="Ngan C.Y."/>
            <person name="Orejas M."/>
            <person name="Orosz E."/>
            <person name="Ouedraogo J.P."/>
            <person name="Overkamp K.M."/>
            <person name="Park H.-S."/>
            <person name="Perrone G."/>
            <person name="Piumi F."/>
            <person name="Punt P.J."/>
            <person name="Ram A.F."/>
            <person name="Ramon A."/>
            <person name="Rauscher S."/>
            <person name="Record E."/>
            <person name="Riano-Pachon D.M."/>
            <person name="Robert V."/>
            <person name="Roehrig J."/>
            <person name="Ruller R."/>
            <person name="Salamov A."/>
            <person name="Salih N.S."/>
            <person name="Samson R.A."/>
            <person name="Sandor E."/>
            <person name="Sanguinetti M."/>
            <person name="Schuetze T."/>
            <person name="Sepcic K."/>
            <person name="Shelest E."/>
            <person name="Sherlock G."/>
            <person name="Sophianopoulou V."/>
            <person name="Squina F.M."/>
            <person name="Sun H."/>
            <person name="Susca A."/>
            <person name="Todd R.B."/>
            <person name="Tsang A."/>
            <person name="Unkles S.E."/>
            <person name="van de Wiele N."/>
            <person name="van Rossen-Uffink D."/>
            <person name="Oliveira J.V."/>
            <person name="Vesth T.C."/>
            <person name="Visser J."/>
            <person name="Yu J.-H."/>
            <person name="Zhou M."/>
            <person name="Andersen M.R."/>
            <person name="Archer D.B."/>
            <person name="Baker S.E."/>
            <person name="Benoit I."/>
            <person name="Brakhage A.A."/>
            <person name="Braus G.H."/>
            <person name="Fischer R."/>
            <person name="Frisvad J.C."/>
            <person name="Goldman G.H."/>
            <person name="Houbraken J."/>
            <person name="Oakley B."/>
            <person name="Pocsi I."/>
            <person name="Scazzocchio C."/>
            <person name="Seiboth B."/>
            <person name="vanKuyk P.A."/>
            <person name="Wortman J."/>
            <person name="Dyer P.S."/>
            <person name="Grigoriev I.V."/>
        </authorList>
    </citation>
    <scope>NUCLEOTIDE SEQUENCE [LARGE SCALE GENOMIC DNA]</scope>
    <source>
        <strain evidence="4">DTO 134E9</strain>
    </source>
</reference>
<proteinExistence type="predicted"/>
<dbReference type="OrthoDB" id="674604at2759"/>
<gene>
    <name evidence="3" type="ORF">ASPWEDRAFT_48919</name>
</gene>